<gene>
    <name evidence="2" type="ORF">CBRE1094_LOCUS21867</name>
</gene>
<organism evidence="2">
    <name type="scientific">Haptolina brevifila</name>
    <dbReference type="NCBI Taxonomy" id="156173"/>
    <lineage>
        <taxon>Eukaryota</taxon>
        <taxon>Haptista</taxon>
        <taxon>Haptophyta</taxon>
        <taxon>Prymnesiophyceae</taxon>
        <taxon>Prymnesiales</taxon>
        <taxon>Prymnesiaceae</taxon>
        <taxon>Haptolina</taxon>
    </lineage>
</organism>
<feature type="compositionally biased region" description="Low complexity" evidence="1">
    <location>
        <begin position="158"/>
        <end position="173"/>
    </location>
</feature>
<evidence type="ECO:0000313" key="2">
    <source>
        <dbReference type="EMBL" id="CAD9468378.1"/>
    </source>
</evidence>
<protein>
    <submittedName>
        <fullName evidence="2">Uncharacterized protein</fullName>
    </submittedName>
</protein>
<feature type="compositionally biased region" description="Low complexity" evidence="1">
    <location>
        <begin position="342"/>
        <end position="365"/>
    </location>
</feature>
<dbReference type="AlphaFoldDB" id="A0A7S2GU75"/>
<feature type="region of interest" description="Disordered" evidence="1">
    <location>
        <begin position="158"/>
        <end position="177"/>
    </location>
</feature>
<name>A0A7S2GU75_9EUKA</name>
<feature type="compositionally biased region" description="Acidic residues" evidence="1">
    <location>
        <begin position="366"/>
        <end position="381"/>
    </location>
</feature>
<feature type="region of interest" description="Disordered" evidence="1">
    <location>
        <begin position="342"/>
        <end position="381"/>
    </location>
</feature>
<dbReference type="EMBL" id="HBGU01040108">
    <property type="protein sequence ID" value="CAD9468378.1"/>
    <property type="molecule type" value="Transcribed_RNA"/>
</dbReference>
<evidence type="ECO:0000256" key="1">
    <source>
        <dbReference type="SAM" id="MobiDB-lite"/>
    </source>
</evidence>
<reference evidence="2" key="1">
    <citation type="submission" date="2021-01" db="EMBL/GenBank/DDBJ databases">
        <authorList>
            <person name="Corre E."/>
            <person name="Pelletier E."/>
            <person name="Niang G."/>
            <person name="Scheremetjew M."/>
            <person name="Finn R."/>
            <person name="Kale V."/>
            <person name="Holt S."/>
            <person name="Cochrane G."/>
            <person name="Meng A."/>
            <person name="Brown T."/>
            <person name="Cohen L."/>
        </authorList>
    </citation>
    <scope>NUCLEOTIDE SEQUENCE</scope>
    <source>
        <strain evidence="2">UTEX LB 985</strain>
    </source>
</reference>
<accession>A0A7S2GU75</accession>
<proteinExistence type="predicted"/>
<sequence>MDKNAIFQFPEAWKSKHEVETIVGNTIDLMSNEAVRNDQLCKQIFCLTAKVDAMAEELRMQANSRSQGSHSSAASPAAGVASLPNFERGNFSGIKGLIEATRRREAADQRRHAEGQLRSTSASEINVSLIHEGDDLPRDTKKLKSLFSGMLQTSKSKSCCSPLQQSPAPSASPIRRGDVSPCCTGKTNSKLQAALSKAMKLQNANDVHQIPIDSCADSSTSVDAVPVIEAHAQSRTSCEFTRSPPAKPSVNPAPTPITLVDAAPTLQSAEGTPPLMGATARASWVTVTRDEGATQPTIQPARNLASHFGGQPVIGTSTSEPASQPVINTSIFTSASTSVSVSASASASASSSSAATTTAFVSTNSSEDEEYEEAYEEENKS</sequence>